<evidence type="ECO:0000256" key="1">
    <source>
        <dbReference type="SAM" id="SignalP"/>
    </source>
</evidence>
<feature type="signal peptide" evidence="1">
    <location>
        <begin position="1"/>
        <end position="25"/>
    </location>
</feature>
<organism evidence="2 3">
    <name type="scientific">Candidatus Sungbacteria bacterium RIFCSPHIGHO2_02_FULL_49_12</name>
    <dbReference type="NCBI Taxonomy" id="1802271"/>
    <lineage>
        <taxon>Bacteria</taxon>
        <taxon>Candidatus Sungiibacteriota</taxon>
    </lineage>
</organism>
<sequence length="151" mass="16556">MMKTLLALLSAIAMLVVTETTIAQQAPTQVAQDASAKDAEKASFTEVKATIGNWQGESFARTIAYRGKVYVTLKAVEPDGKADGIIYMQGPALYHNRDLKMVNAILTNSHLRFSIRENPYLVFNFMVNAKEMTGVVHGGGGSTEFDLRKKN</sequence>
<accession>A0A1G2KM46</accession>
<protein>
    <submittedName>
        <fullName evidence="2">Uncharacterized protein</fullName>
    </submittedName>
</protein>
<name>A0A1G2KM46_9BACT</name>
<comment type="caution">
    <text evidence="2">The sequence shown here is derived from an EMBL/GenBank/DDBJ whole genome shotgun (WGS) entry which is preliminary data.</text>
</comment>
<gene>
    <name evidence="2" type="ORF">A3C11_00500</name>
</gene>
<reference evidence="2 3" key="1">
    <citation type="journal article" date="2016" name="Nat. Commun.">
        <title>Thousands of microbial genomes shed light on interconnected biogeochemical processes in an aquifer system.</title>
        <authorList>
            <person name="Anantharaman K."/>
            <person name="Brown C.T."/>
            <person name="Hug L.A."/>
            <person name="Sharon I."/>
            <person name="Castelle C.J."/>
            <person name="Probst A.J."/>
            <person name="Thomas B.C."/>
            <person name="Singh A."/>
            <person name="Wilkins M.J."/>
            <person name="Karaoz U."/>
            <person name="Brodie E.L."/>
            <person name="Williams K.H."/>
            <person name="Hubbard S.S."/>
            <person name="Banfield J.F."/>
        </authorList>
    </citation>
    <scope>NUCLEOTIDE SEQUENCE [LARGE SCALE GENOMIC DNA]</scope>
</reference>
<evidence type="ECO:0000313" key="3">
    <source>
        <dbReference type="Proteomes" id="UP000177362"/>
    </source>
</evidence>
<feature type="chain" id="PRO_5009583414" evidence="1">
    <location>
        <begin position="26"/>
        <end position="151"/>
    </location>
</feature>
<proteinExistence type="predicted"/>
<dbReference type="Proteomes" id="UP000177362">
    <property type="component" value="Unassembled WGS sequence"/>
</dbReference>
<evidence type="ECO:0000313" key="2">
    <source>
        <dbReference type="EMBL" id="OHA00523.1"/>
    </source>
</evidence>
<dbReference type="EMBL" id="MHQJ01000043">
    <property type="protein sequence ID" value="OHA00523.1"/>
    <property type="molecule type" value="Genomic_DNA"/>
</dbReference>
<dbReference type="STRING" id="1802271.A3C11_00500"/>
<keyword evidence="1" id="KW-0732">Signal</keyword>
<dbReference type="AlphaFoldDB" id="A0A1G2KM46"/>